<dbReference type="InterPro" id="IPR011006">
    <property type="entry name" value="CheY-like_superfamily"/>
</dbReference>
<gene>
    <name evidence="5" type="ORF">J5474_11185</name>
</gene>
<sequence length="129" mass="14662">MASKKKLCLIVDDQEFDRSMMRRVFAHEWPDFPLVIARNLEEARARLAEGDIGMVFLDNVLPDGMGIDFVQEMSTSDRMKSVPVVLVSDFPTPFMHAKAKAANVYEVWSKRQFAVPALSRVMKRAALMV</sequence>
<dbReference type="AlphaFoldDB" id="A0A940S3Q8"/>
<feature type="domain" description="Response regulatory" evidence="4">
    <location>
        <begin position="7"/>
        <end position="125"/>
    </location>
</feature>
<dbReference type="PANTHER" id="PTHR44591">
    <property type="entry name" value="STRESS RESPONSE REGULATOR PROTEIN 1"/>
    <property type="match status" value="1"/>
</dbReference>
<dbReference type="PANTHER" id="PTHR44591:SF14">
    <property type="entry name" value="PROTEIN PILG"/>
    <property type="match status" value="1"/>
</dbReference>
<accession>A0A940S3Q8</accession>
<dbReference type="Pfam" id="PF00072">
    <property type="entry name" value="Response_reg"/>
    <property type="match status" value="1"/>
</dbReference>
<dbReference type="GO" id="GO:0000160">
    <property type="term" value="P:phosphorelay signal transduction system"/>
    <property type="evidence" value="ECO:0007669"/>
    <property type="project" value="UniProtKB-KW"/>
</dbReference>
<reference evidence="5" key="1">
    <citation type="submission" date="2021-03" db="EMBL/GenBank/DDBJ databases">
        <title>Sagittula salina sp. nov. strain M10.9X isolated from the marine waste.</title>
        <authorList>
            <person name="Satari L."/>
            <person name="Molina-Menor E."/>
            <person name="Vidal-Verdu A."/>
            <person name="Pascual J."/>
            <person name="Pereto J."/>
            <person name="Porcar M."/>
        </authorList>
    </citation>
    <scope>NUCLEOTIDE SEQUENCE</scope>
    <source>
        <strain evidence="5">M10.9X</strain>
    </source>
</reference>
<keyword evidence="1 3" id="KW-0597">Phosphoprotein</keyword>
<comment type="caution">
    <text evidence="5">The sequence shown here is derived from an EMBL/GenBank/DDBJ whole genome shotgun (WGS) entry which is preliminary data.</text>
</comment>
<dbReference type="Proteomes" id="UP000675940">
    <property type="component" value="Unassembled WGS sequence"/>
</dbReference>
<keyword evidence="2" id="KW-0902">Two-component regulatory system</keyword>
<dbReference type="Gene3D" id="3.40.50.2300">
    <property type="match status" value="1"/>
</dbReference>
<dbReference type="PROSITE" id="PS50110">
    <property type="entry name" value="RESPONSE_REGULATORY"/>
    <property type="match status" value="1"/>
</dbReference>
<evidence type="ECO:0000313" key="6">
    <source>
        <dbReference type="Proteomes" id="UP000675940"/>
    </source>
</evidence>
<evidence type="ECO:0000256" key="2">
    <source>
        <dbReference type="ARBA" id="ARBA00023012"/>
    </source>
</evidence>
<organism evidence="5 6">
    <name type="scientific">Sagittula salina</name>
    <dbReference type="NCBI Taxonomy" id="2820268"/>
    <lineage>
        <taxon>Bacteria</taxon>
        <taxon>Pseudomonadati</taxon>
        <taxon>Pseudomonadota</taxon>
        <taxon>Alphaproteobacteria</taxon>
        <taxon>Rhodobacterales</taxon>
        <taxon>Roseobacteraceae</taxon>
        <taxon>Sagittula</taxon>
    </lineage>
</organism>
<dbReference type="InterPro" id="IPR050595">
    <property type="entry name" value="Bact_response_regulator"/>
</dbReference>
<dbReference type="RefSeq" id="WP_209360986.1">
    <property type="nucleotide sequence ID" value="NZ_JAGISH010000005.1"/>
</dbReference>
<keyword evidence="6" id="KW-1185">Reference proteome</keyword>
<name>A0A940S3Q8_9RHOB</name>
<protein>
    <submittedName>
        <fullName evidence="5">Response regulator</fullName>
    </submittedName>
</protein>
<dbReference type="SUPFAM" id="SSF52172">
    <property type="entry name" value="CheY-like"/>
    <property type="match status" value="1"/>
</dbReference>
<feature type="modified residue" description="4-aspartylphosphate" evidence="3">
    <location>
        <position position="58"/>
    </location>
</feature>
<evidence type="ECO:0000259" key="4">
    <source>
        <dbReference type="PROSITE" id="PS50110"/>
    </source>
</evidence>
<evidence type="ECO:0000313" key="5">
    <source>
        <dbReference type="EMBL" id="MBP0483050.1"/>
    </source>
</evidence>
<dbReference type="InterPro" id="IPR001789">
    <property type="entry name" value="Sig_transdc_resp-reg_receiver"/>
</dbReference>
<dbReference type="EMBL" id="JAGISH010000005">
    <property type="protein sequence ID" value="MBP0483050.1"/>
    <property type="molecule type" value="Genomic_DNA"/>
</dbReference>
<evidence type="ECO:0000256" key="1">
    <source>
        <dbReference type="ARBA" id="ARBA00022553"/>
    </source>
</evidence>
<proteinExistence type="predicted"/>
<dbReference type="SMART" id="SM00448">
    <property type="entry name" value="REC"/>
    <property type="match status" value="1"/>
</dbReference>
<dbReference type="CDD" id="cd00156">
    <property type="entry name" value="REC"/>
    <property type="match status" value="1"/>
</dbReference>
<evidence type="ECO:0000256" key="3">
    <source>
        <dbReference type="PROSITE-ProRule" id="PRU00169"/>
    </source>
</evidence>